<evidence type="ECO:0000256" key="1">
    <source>
        <dbReference type="SAM" id="Phobius"/>
    </source>
</evidence>
<keyword evidence="3" id="KW-1185">Reference proteome</keyword>
<comment type="caution">
    <text evidence="2">The sequence shown here is derived from an EMBL/GenBank/DDBJ whole genome shotgun (WGS) entry which is preliminary data.</text>
</comment>
<keyword evidence="1" id="KW-0812">Transmembrane</keyword>
<evidence type="ECO:0000313" key="3">
    <source>
        <dbReference type="Proteomes" id="UP000254134"/>
    </source>
</evidence>
<feature type="transmembrane region" description="Helical" evidence="1">
    <location>
        <begin position="26"/>
        <end position="41"/>
    </location>
</feature>
<reference evidence="2 3" key="1">
    <citation type="submission" date="2018-07" db="EMBL/GenBank/DDBJ databases">
        <title>High-quality-draft genome sequence of Gaiella occulta.</title>
        <authorList>
            <person name="Severino R."/>
            <person name="Froufe H.J.C."/>
            <person name="Rainey F.A."/>
            <person name="Barroso C."/>
            <person name="Albuquerque L."/>
            <person name="Lobo-Da-Cunha A."/>
            <person name="Da Costa M.S."/>
            <person name="Egas C."/>
        </authorList>
    </citation>
    <scope>NUCLEOTIDE SEQUENCE [LARGE SCALE GENOMIC DNA]</scope>
    <source>
        <strain evidence="2 3">F2-233</strain>
    </source>
</reference>
<keyword evidence="1" id="KW-0472">Membrane</keyword>
<sequence>MLGIVLFGAVFLVGLALGTVTRRPLVTASIVVAAFVALLVAQTHEPSAGFAAFALIAVAGLVVDSVRETVGILLGR</sequence>
<dbReference type="Proteomes" id="UP000254134">
    <property type="component" value="Unassembled WGS sequence"/>
</dbReference>
<accession>A0A7M2YYI2</accession>
<reference evidence="3" key="2">
    <citation type="journal article" date="2019" name="MicrobiologyOpen">
        <title>High-quality draft genome sequence of Gaiella occulta isolated from a 150 meter deep mineral water borehole and comparison with the genome sequences of other deep-branching lineages of the phylum Actinobacteria.</title>
        <authorList>
            <person name="Severino R."/>
            <person name="Froufe H.J.C."/>
            <person name="Barroso C."/>
            <person name="Albuquerque L."/>
            <person name="Lobo-da-Cunha A."/>
            <person name="da Costa M.S."/>
            <person name="Egas C."/>
        </authorList>
    </citation>
    <scope>NUCLEOTIDE SEQUENCE [LARGE SCALE GENOMIC DNA]</scope>
    <source>
        <strain evidence="3">F2-233</strain>
    </source>
</reference>
<proteinExistence type="predicted"/>
<organism evidence="2 3">
    <name type="scientific">Gaiella occulta</name>
    <dbReference type="NCBI Taxonomy" id="1002870"/>
    <lineage>
        <taxon>Bacteria</taxon>
        <taxon>Bacillati</taxon>
        <taxon>Actinomycetota</taxon>
        <taxon>Thermoleophilia</taxon>
        <taxon>Gaiellales</taxon>
        <taxon>Gaiellaceae</taxon>
        <taxon>Gaiella</taxon>
    </lineage>
</organism>
<protein>
    <submittedName>
        <fullName evidence="2">Uncharacterized protein</fullName>
    </submittedName>
</protein>
<evidence type="ECO:0000313" key="2">
    <source>
        <dbReference type="EMBL" id="RDI74537.1"/>
    </source>
</evidence>
<keyword evidence="1" id="KW-1133">Transmembrane helix</keyword>
<gene>
    <name evidence="2" type="ORF">Gocc_1426</name>
</gene>
<name>A0A7M2YYI2_9ACTN</name>
<dbReference type="AlphaFoldDB" id="A0A7M2YYI2"/>
<feature type="transmembrane region" description="Helical" evidence="1">
    <location>
        <begin position="48"/>
        <end position="66"/>
    </location>
</feature>
<dbReference type="EMBL" id="QQZY01000003">
    <property type="protein sequence ID" value="RDI74537.1"/>
    <property type="molecule type" value="Genomic_DNA"/>
</dbReference>